<comment type="caution">
    <text evidence="1">The sequence shown here is derived from an EMBL/GenBank/DDBJ whole genome shotgun (WGS) entry which is preliminary data.</text>
</comment>
<keyword evidence="2" id="KW-1185">Reference proteome</keyword>
<evidence type="ECO:0000313" key="2">
    <source>
        <dbReference type="Proteomes" id="UP000294200"/>
    </source>
</evidence>
<proteinExistence type="predicted"/>
<name>A0A4R0XC21_9BURK</name>
<accession>A0A4R0XC21</accession>
<protein>
    <recommendedName>
        <fullName evidence="3">NERD domain-containing protein</fullName>
    </recommendedName>
</protein>
<dbReference type="EMBL" id="MWML01000397">
    <property type="protein sequence ID" value="TCG03481.1"/>
    <property type="molecule type" value="Genomic_DNA"/>
</dbReference>
<evidence type="ECO:0008006" key="3">
    <source>
        <dbReference type="Google" id="ProtNLM"/>
    </source>
</evidence>
<dbReference type="Proteomes" id="UP000294200">
    <property type="component" value="Unassembled WGS sequence"/>
</dbReference>
<gene>
    <name evidence="1" type="ORF">BZM27_48125</name>
</gene>
<sequence>MTERCGSCGRKHADAFVATQAVLGYPNQDAKEPAVAERRQRYIDFSRKLHAVLAPLLGERYSLHEELTVLTSQGFAGPVVRADCVALTSIGVFVISQVDWAVKEVSLCSEKNSLRVLTAPKTYEIYPSPLRYTAPAVHFLSALLHEFEVPVDTVAVFNNEMCDFWEGLPTSLLKVSELHHFSG</sequence>
<reference evidence="1 2" key="1">
    <citation type="submission" date="2017-02" db="EMBL/GenBank/DDBJ databases">
        <title>Paraburkholderia sophoroidis sp. nov. and Paraburkholderia steynii sp. nov. rhizobial symbionts of the fynbos legume Hypocalyptus sophoroides.</title>
        <authorList>
            <person name="Steenkamp E.T."/>
            <person name="Beukes C.W."/>
            <person name="Van Zyl E."/>
            <person name="Avontuur J."/>
            <person name="Chan W.Y."/>
            <person name="Hassen A."/>
            <person name="Palmer M."/>
            <person name="Mthombeni L."/>
            <person name="Phalane F."/>
            <person name="Sereme K."/>
            <person name="Venter S.N."/>
        </authorList>
    </citation>
    <scope>NUCLEOTIDE SEQUENCE [LARGE SCALE GENOMIC DNA]</scope>
    <source>
        <strain evidence="1 2">HC1.1ba</strain>
    </source>
</reference>
<evidence type="ECO:0000313" key="1">
    <source>
        <dbReference type="EMBL" id="TCG03481.1"/>
    </source>
</evidence>
<dbReference type="AlphaFoldDB" id="A0A4R0XC21"/>
<organism evidence="1 2">
    <name type="scientific">Paraburkholderia steynii</name>
    <dbReference type="NCBI Taxonomy" id="1245441"/>
    <lineage>
        <taxon>Bacteria</taxon>
        <taxon>Pseudomonadati</taxon>
        <taxon>Pseudomonadota</taxon>
        <taxon>Betaproteobacteria</taxon>
        <taxon>Burkholderiales</taxon>
        <taxon>Burkholderiaceae</taxon>
        <taxon>Paraburkholderia</taxon>
    </lineage>
</organism>